<dbReference type="OrthoDB" id="40579at2759"/>
<evidence type="ECO:0008006" key="4">
    <source>
        <dbReference type="Google" id="ProtNLM"/>
    </source>
</evidence>
<dbReference type="Proteomes" id="UP000007798">
    <property type="component" value="Unassembled WGS sequence"/>
</dbReference>
<keyword evidence="3" id="KW-1185">Reference proteome</keyword>
<reference evidence="2 3" key="1">
    <citation type="journal article" date="2007" name="Nature">
        <title>Evolution of genes and genomes on the Drosophila phylogeny.</title>
        <authorList>
            <consortium name="Drosophila 12 Genomes Consortium"/>
            <person name="Clark A.G."/>
            <person name="Eisen M.B."/>
            <person name="Smith D.R."/>
            <person name="Bergman C.M."/>
            <person name="Oliver B."/>
            <person name="Markow T.A."/>
            <person name="Kaufman T.C."/>
            <person name="Kellis M."/>
            <person name="Gelbart W."/>
            <person name="Iyer V.N."/>
            <person name="Pollard D.A."/>
            <person name="Sackton T.B."/>
            <person name="Larracuente A.M."/>
            <person name="Singh N.D."/>
            <person name="Abad J.P."/>
            <person name="Abt D.N."/>
            <person name="Adryan B."/>
            <person name="Aguade M."/>
            <person name="Akashi H."/>
            <person name="Anderson W.W."/>
            <person name="Aquadro C.F."/>
            <person name="Ardell D.H."/>
            <person name="Arguello R."/>
            <person name="Artieri C.G."/>
            <person name="Barbash D.A."/>
            <person name="Barker D."/>
            <person name="Barsanti P."/>
            <person name="Batterham P."/>
            <person name="Batzoglou S."/>
            <person name="Begun D."/>
            <person name="Bhutkar A."/>
            <person name="Blanco E."/>
            <person name="Bosak S.A."/>
            <person name="Bradley R.K."/>
            <person name="Brand A.D."/>
            <person name="Brent M.R."/>
            <person name="Brooks A.N."/>
            <person name="Brown R.H."/>
            <person name="Butlin R.K."/>
            <person name="Caggese C."/>
            <person name="Calvi B.R."/>
            <person name="Bernardo de Carvalho A."/>
            <person name="Caspi A."/>
            <person name="Castrezana S."/>
            <person name="Celniker S.E."/>
            <person name="Chang J.L."/>
            <person name="Chapple C."/>
            <person name="Chatterji S."/>
            <person name="Chinwalla A."/>
            <person name="Civetta A."/>
            <person name="Clifton S.W."/>
            <person name="Comeron J.M."/>
            <person name="Costello J.C."/>
            <person name="Coyne J.A."/>
            <person name="Daub J."/>
            <person name="David R.G."/>
            <person name="Delcher A.L."/>
            <person name="Delehaunty K."/>
            <person name="Do C.B."/>
            <person name="Ebling H."/>
            <person name="Edwards K."/>
            <person name="Eickbush T."/>
            <person name="Evans J.D."/>
            <person name="Filipski A."/>
            <person name="Findeiss S."/>
            <person name="Freyhult E."/>
            <person name="Fulton L."/>
            <person name="Fulton R."/>
            <person name="Garcia A.C."/>
            <person name="Gardiner A."/>
            <person name="Garfield D.A."/>
            <person name="Garvin B.E."/>
            <person name="Gibson G."/>
            <person name="Gilbert D."/>
            <person name="Gnerre S."/>
            <person name="Godfrey J."/>
            <person name="Good R."/>
            <person name="Gotea V."/>
            <person name="Gravely B."/>
            <person name="Greenberg A.J."/>
            <person name="Griffiths-Jones S."/>
            <person name="Gross S."/>
            <person name="Guigo R."/>
            <person name="Gustafson E.A."/>
            <person name="Haerty W."/>
            <person name="Hahn M.W."/>
            <person name="Halligan D.L."/>
            <person name="Halpern A.L."/>
            <person name="Halter G.M."/>
            <person name="Han M.V."/>
            <person name="Heger A."/>
            <person name="Hillier L."/>
            <person name="Hinrichs A.S."/>
            <person name="Holmes I."/>
            <person name="Hoskins R.A."/>
            <person name="Hubisz M.J."/>
            <person name="Hultmark D."/>
            <person name="Huntley M.A."/>
            <person name="Jaffe D.B."/>
            <person name="Jagadeeshan S."/>
            <person name="Jeck W.R."/>
            <person name="Johnson J."/>
            <person name="Jones C.D."/>
            <person name="Jordan W.C."/>
            <person name="Karpen G.H."/>
            <person name="Kataoka E."/>
            <person name="Keightley P.D."/>
            <person name="Kheradpour P."/>
            <person name="Kirkness E.F."/>
            <person name="Koerich L.B."/>
            <person name="Kristiansen K."/>
            <person name="Kudrna D."/>
            <person name="Kulathinal R.J."/>
            <person name="Kumar S."/>
            <person name="Kwok R."/>
            <person name="Lander E."/>
            <person name="Langley C.H."/>
            <person name="Lapoint R."/>
            <person name="Lazzaro B.P."/>
            <person name="Lee S.J."/>
            <person name="Levesque L."/>
            <person name="Li R."/>
            <person name="Lin C.F."/>
            <person name="Lin M.F."/>
            <person name="Lindblad-Toh K."/>
            <person name="Llopart A."/>
            <person name="Long M."/>
            <person name="Low L."/>
            <person name="Lozovsky E."/>
            <person name="Lu J."/>
            <person name="Luo M."/>
            <person name="Machado C.A."/>
            <person name="Makalowski W."/>
            <person name="Marzo M."/>
            <person name="Matsuda M."/>
            <person name="Matzkin L."/>
            <person name="McAllister B."/>
            <person name="McBride C.S."/>
            <person name="McKernan B."/>
            <person name="McKernan K."/>
            <person name="Mendez-Lago M."/>
            <person name="Minx P."/>
            <person name="Mollenhauer M.U."/>
            <person name="Montooth K."/>
            <person name="Mount S.M."/>
            <person name="Mu X."/>
            <person name="Myers E."/>
            <person name="Negre B."/>
            <person name="Newfeld S."/>
            <person name="Nielsen R."/>
            <person name="Noor M.A."/>
            <person name="O'Grady P."/>
            <person name="Pachter L."/>
            <person name="Papaceit M."/>
            <person name="Parisi M.J."/>
            <person name="Parisi M."/>
            <person name="Parts L."/>
            <person name="Pedersen J.S."/>
            <person name="Pesole G."/>
            <person name="Phillippy A.M."/>
            <person name="Ponting C.P."/>
            <person name="Pop M."/>
            <person name="Porcelli D."/>
            <person name="Powell J.R."/>
            <person name="Prohaska S."/>
            <person name="Pruitt K."/>
            <person name="Puig M."/>
            <person name="Quesneville H."/>
            <person name="Ram K.R."/>
            <person name="Rand D."/>
            <person name="Rasmussen M.D."/>
            <person name="Reed L.K."/>
            <person name="Reenan R."/>
            <person name="Reily A."/>
            <person name="Remington K.A."/>
            <person name="Rieger T.T."/>
            <person name="Ritchie M.G."/>
            <person name="Robin C."/>
            <person name="Rogers Y.H."/>
            <person name="Rohde C."/>
            <person name="Rozas J."/>
            <person name="Rubenfield M.J."/>
            <person name="Ruiz A."/>
            <person name="Russo S."/>
            <person name="Salzberg S.L."/>
            <person name="Sanchez-Gracia A."/>
            <person name="Saranga D.J."/>
            <person name="Sato H."/>
            <person name="Schaeffer S.W."/>
            <person name="Schatz M.C."/>
            <person name="Schlenke T."/>
            <person name="Schwartz R."/>
            <person name="Segarra C."/>
            <person name="Singh R.S."/>
            <person name="Sirot L."/>
            <person name="Sirota M."/>
            <person name="Sisneros N.B."/>
            <person name="Smith C.D."/>
            <person name="Smith T.F."/>
            <person name="Spieth J."/>
            <person name="Stage D.E."/>
            <person name="Stark A."/>
            <person name="Stephan W."/>
            <person name="Strausberg R.L."/>
            <person name="Strempel S."/>
            <person name="Sturgill D."/>
            <person name="Sutton G."/>
            <person name="Sutton G.G."/>
            <person name="Tao W."/>
            <person name="Teichmann S."/>
            <person name="Tobari Y.N."/>
            <person name="Tomimura Y."/>
            <person name="Tsolas J.M."/>
            <person name="Valente V.L."/>
            <person name="Venter E."/>
            <person name="Venter J.C."/>
            <person name="Vicario S."/>
            <person name="Vieira F.G."/>
            <person name="Vilella A.J."/>
            <person name="Villasante A."/>
            <person name="Walenz B."/>
            <person name="Wang J."/>
            <person name="Wasserman M."/>
            <person name="Watts T."/>
            <person name="Wilson D."/>
            <person name="Wilson R.K."/>
            <person name="Wing R.A."/>
            <person name="Wolfner M.F."/>
            <person name="Wong A."/>
            <person name="Wong G.K."/>
            <person name="Wu C.I."/>
            <person name="Wu G."/>
            <person name="Yamamoto D."/>
            <person name="Yang H.P."/>
            <person name="Yang S.P."/>
            <person name="Yorke J.A."/>
            <person name="Yoshida K."/>
            <person name="Zdobnov E."/>
            <person name="Zhang P."/>
            <person name="Zhang Y."/>
            <person name="Zimin A.V."/>
            <person name="Baldwin J."/>
            <person name="Abdouelleil A."/>
            <person name="Abdulkadir J."/>
            <person name="Abebe A."/>
            <person name="Abera B."/>
            <person name="Abreu J."/>
            <person name="Acer S.C."/>
            <person name="Aftuck L."/>
            <person name="Alexander A."/>
            <person name="An P."/>
            <person name="Anderson E."/>
            <person name="Anderson S."/>
            <person name="Arachi H."/>
            <person name="Azer M."/>
            <person name="Bachantsang P."/>
            <person name="Barry A."/>
            <person name="Bayul T."/>
            <person name="Berlin A."/>
            <person name="Bessette D."/>
            <person name="Bloom T."/>
            <person name="Blye J."/>
            <person name="Boguslavskiy L."/>
            <person name="Bonnet C."/>
            <person name="Boukhgalter B."/>
            <person name="Bourzgui I."/>
            <person name="Brown A."/>
            <person name="Cahill P."/>
            <person name="Channer S."/>
            <person name="Cheshatsang Y."/>
            <person name="Chuda L."/>
            <person name="Citroen M."/>
            <person name="Collymore A."/>
            <person name="Cooke P."/>
            <person name="Costello M."/>
            <person name="D'Aco K."/>
            <person name="Daza R."/>
            <person name="De Haan G."/>
            <person name="DeGray S."/>
            <person name="DeMaso C."/>
            <person name="Dhargay N."/>
            <person name="Dooley K."/>
            <person name="Dooley E."/>
            <person name="Doricent M."/>
            <person name="Dorje P."/>
            <person name="Dorjee K."/>
            <person name="Dupes A."/>
            <person name="Elong R."/>
            <person name="Falk J."/>
            <person name="Farina A."/>
            <person name="Faro S."/>
            <person name="Ferguson D."/>
            <person name="Fisher S."/>
            <person name="Foley C.D."/>
            <person name="Franke A."/>
            <person name="Friedrich D."/>
            <person name="Gadbois L."/>
            <person name="Gearin G."/>
            <person name="Gearin C.R."/>
            <person name="Giannoukos G."/>
            <person name="Goode T."/>
            <person name="Graham J."/>
            <person name="Grandbois E."/>
            <person name="Grewal S."/>
            <person name="Gyaltsen K."/>
            <person name="Hafez N."/>
            <person name="Hagos B."/>
            <person name="Hall J."/>
            <person name="Henson C."/>
            <person name="Hollinger A."/>
            <person name="Honan T."/>
            <person name="Huard M.D."/>
            <person name="Hughes L."/>
            <person name="Hurhula B."/>
            <person name="Husby M.E."/>
            <person name="Kamat A."/>
            <person name="Kanga B."/>
            <person name="Kashin S."/>
            <person name="Khazanovich D."/>
            <person name="Kisner P."/>
            <person name="Lance K."/>
            <person name="Lara M."/>
            <person name="Lee W."/>
            <person name="Lennon N."/>
            <person name="Letendre F."/>
            <person name="LeVine R."/>
            <person name="Lipovsky A."/>
            <person name="Liu X."/>
            <person name="Liu J."/>
            <person name="Liu S."/>
            <person name="Lokyitsang T."/>
            <person name="Lokyitsang Y."/>
            <person name="Lubonja R."/>
            <person name="Lui A."/>
            <person name="MacDonald P."/>
            <person name="Magnisalis V."/>
            <person name="Maru K."/>
            <person name="Matthews C."/>
            <person name="McCusker W."/>
            <person name="McDonough S."/>
            <person name="Mehta T."/>
            <person name="Meldrim J."/>
            <person name="Meneus L."/>
            <person name="Mihai O."/>
            <person name="Mihalev A."/>
            <person name="Mihova T."/>
            <person name="Mittelman R."/>
            <person name="Mlenga V."/>
            <person name="Montmayeur A."/>
            <person name="Mulrain L."/>
            <person name="Navidi A."/>
            <person name="Naylor J."/>
            <person name="Negash T."/>
            <person name="Nguyen T."/>
            <person name="Nguyen N."/>
            <person name="Nicol R."/>
            <person name="Norbu C."/>
            <person name="Norbu N."/>
            <person name="Novod N."/>
            <person name="O'Neill B."/>
            <person name="Osman S."/>
            <person name="Markiewicz E."/>
            <person name="Oyono O.L."/>
            <person name="Patti C."/>
            <person name="Phunkhang P."/>
            <person name="Pierre F."/>
            <person name="Priest M."/>
            <person name="Raghuraman S."/>
            <person name="Rege F."/>
            <person name="Reyes R."/>
            <person name="Rise C."/>
            <person name="Rogov P."/>
            <person name="Ross K."/>
            <person name="Ryan E."/>
            <person name="Settipalli S."/>
            <person name="Shea T."/>
            <person name="Sherpa N."/>
            <person name="Shi L."/>
            <person name="Shih D."/>
            <person name="Sparrow T."/>
            <person name="Spaulding J."/>
            <person name="Stalker J."/>
            <person name="Stange-Thomann N."/>
            <person name="Stavropoulos S."/>
            <person name="Stone C."/>
            <person name="Strader C."/>
            <person name="Tesfaye S."/>
            <person name="Thomson T."/>
            <person name="Thoulutsang Y."/>
            <person name="Thoulutsang D."/>
            <person name="Topham K."/>
            <person name="Topping I."/>
            <person name="Tsamla T."/>
            <person name="Vassiliev H."/>
            <person name="Vo A."/>
            <person name="Wangchuk T."/>
            <person name="Wangdi T."/>
            <person name="Weiand M."/>
            <person name="Wilkinson J."/>
            <person name="Wilson A."/>
            <person name="Yadav S."/>
            <person name="Young G."/>
            <person name="Yu Q."/>
            <person name="Zembek L."/>
            <person name="Zhong D."/>
            <person name="Zimmer A."/>
            <person name="Zwirko Z."/>
            <person name="Jaffe D.B."/>
            <person name="Alvarez P."/>
            <person name="Brockman W."/>
            <person name="Butler J."/>
            <person name="Chin C."/>
            <person name="Gnerre S."/>
            <person name="Grabherr M."/>
            <person name="Kleber M."/>
            <person name="Mauceli E."/>
            <person name="MacCallum I."/>
        </authorList>
    </citation>
    <scope>NUCLEOTIDE SEQUENCE [LARGE SCALE GENOMIC DNA]</scope>
    <source>
        <strain evidence="3">Tucson 14030-0811.24</strain>
    </source>
</reference>
<dbReference type="STRING" id="7260.B4MW37"/>
<dbReference type="OMA" id="QLNEHTC"/>
<proteinExistence type="predicted"/>
<protein>
    <recommendedName>
        <fullName evidence="4">Pseudouridine-5'-phosphatase</fullName>
    </recommendedName>
</protein>
<dbReference type="HOGENOM" id="CLU_045011_5_0_1"/>
<evidence type="ECO:0000313" key="3">
    <source>
        <dbReference type="Proteomes" id="UP000007798"/>
    </source>
</evidence>
<dbReference type="InterPro" id="IPR023198">
    <property type="entry name" value="PGP-like_dom2"/>
</dbReference>
<dbReference type="EMBL" id="CH963857">
    <property type="protein sequence ID" value="EDW75907.1"/>
    <property type="molecule type" value="Genomic_DNA"/>
</dbReference>
<dbReference type="AlphaFoldDB" id="B4MW37"/>
<dbReference type="InterPro" id="IPR041492">
    <property type="entry name" value="HAD_2"/>
</dbReference>
<dbReference type="PANTHER" id="PTHR18901:SF38">
    <property type="entry name" value="PSEUDOURIDINE-5'-PHOSPHATASE"/>
    <property type="match status" value="1"/>
</dbReference>
<dbReference type="Gene3D" id="1.10.150.240">
    <property type="entry name" value="Putative phosphatase, domain 2"/>
    <property type="match status" value="1"/>
</dbReference>
<feature type="compositionally biased region" description="Acidic residues" evidence="1">
    <location>
        <begin position="281"/>
        <end position="294"/>
    </location>
</feature>
<sequence length="294" mass="33120">MCKRNCSSCRKPPPGCARCCAPSVVNCIFDLESAVFDTRHIYQRACIELVASYNRTIPEALLMRIAAMETQEMAELICHKCKIPLSWEMFLLLVNERAAEMIANPPLMNGVEKLLRHLDKCCIRMALVTSCPSELFLKKIRGQEELFELFCTILCADDPDLVNSLPKPEPDILLKAMHHLGEATRDSTLVFDGSLKGLQAANDARLPVIMPAERDLPCCWSELATKRLETLEEFQPEEFGIPPYKCDEPPPSPVKKTKQRKSKQTKGPRRNSVKSVKDEASEANEEQAGEEEQE</sequence>
<evidence type="ECO:0000256" key="1">
    <source>
        <dbReference type="SAM" id="MobiDB-lite"/>
    </source>
</evidence>
<dbReference type="PhylomeDB" id="B4MW37"/>
<dbReference type="Gene3D" id="3.40.50.1000">
    <property type="entry name" value="HAD superfamily/HAD-like"/>
    <property type="match status" value="1"/>
</dbReference>
<dbReference type="SUPFAM" id="SSF56784">
    <property type="entry name" value="HAD-like"/>
    <property type="match status" value="1"/>
</dbReference>
<dbReference type="InParanoid" id="B4MW37"/>
<dbReference type="KEGG" id="dwi:6642321"/>
<feature type="region of interest" description="Disordered" evidence="1">
    <location>
        <begin position="239"/>
        <end position="294"/>
    </location>
</feature>
<evidence type="ECO:0000313" key="2">
    <source>
        <dbReference type="EMBL" id="EDW75907.1"/>
    </source>
</evidence>
<name>B4MW37_DROWI</name>
<organism evidence="2 3">
    <name type="scientific">Drosophila willistoni</name>
    <name type="common">Fruit fly</name>
    <dbReference type="NCBI Taxonomy" id="7260"/>
    <lineage>
        <taxon>Eukaryota</taxon>
        <taxon>Metazoa</taxon>
        <taxon>Ecdysozoa</taxon>
        <taxon>Arthropoda</taxon>
        <taxon>Hexapoda</taxon>
        <taxon>Insecta</taxon>
        <taxon>Pterygota</taxon>
        <taxon>Neoptera</taxon>
        <taxon>Endopterygota</taxon>
        <taxon>Diptera</taxon>
        <taxon>Brachycera</taxon>
        <taxon>Muscomorpha</taxon>
        <taxon>Ephydroidea</taxon>
        <taxon>Drosophilidae</taxon>
        <taxon>Drosophila</taxon>
        <taxon>Sophophora</taxon>
    </lineage>
</organism>
<dbReference type="InterPro" id="IPR036412">
    <property type="entry name" value="HAD-like_sf"/>
</dbReference>
<dbReference type="GO" id="GO:0016791">
    <property type="term" value="F:phosphatase activity"/>
    <property type="evidence" value="ECO:0007669"/>
    <property type="project" value="TreeGrafter"/>
</dbReference>
<accession>B4MW37</accession>
<dbReference type="InterPro" id="IPR023214">
    <property type="entry name" value="HAD_sf"/>
</dbReference>
<feature type="compositionally biased region" description="Basic residues" evidence="1">
    <location>
        <begin position="255"/>
        <end position="272"/>
    </location>
</feature>
<dbReference type="SMR" id="B4MW37"/>
<dbReference type="PANTHER" id="PTHR18901">
    <property type="entry name" value="2-DEOXYGLUCOSE-6-PHOSPHATE PHOSPHATASE 2"/>
    <property type="match status" value="1"/>
</dbReference>
<gene>
    <name evidence="2" type="primary">Dwil\GK14950</name>
    <name evidence="2" type="ORF">Dwil_GK14950</name>
</gene>
<dbReference type="Pfam" id="PF13419">
    <property type="entry name" value="HAD_2"/>
    <property type="match status" value="1"/>
</dbReference>
<dbReference type="eggNOG" id="KOG2914">
    <property type="taxonomic scope" value="Eukaryota"/>
</dbReference>